<accession>A0A0G0MQB7</accession>
<protein>
    <recommendedName>
        <fullName evidence="3">Pilus assembly protein, PilO</fullName>
    </recommendedName>
</protein>
<proteinExistence type="predicted"/>
<reference evidence="1 2" key="1">
    <citation type="journal article" date="2015" name="Nature">
        <title>rRNA introns, odd ribosomes, and small enigmatic genomes across a large radiation of phyla.</title>
        <authorList>
            <person name="Brown C.T."/>
            <person name="Hug L.A."/>
            <person name="Thomas B.C."/>
            <person name="Sharon I."/>
            <person name="Castelle C.J."/>
            <person name="Singh A."/>
            <person name="Wilkins M.J."/>
            <person name="Williams K.H."/>
            <person name="Banfield J.F."/>
        </authorList>
    </citation>
    <scope>NUCLEOTIDE SEQUENCE [LARGE SCALE GENOMIC DNA]</scope>
    <source>
        <strain evidence="2">GW2011_GWA1_39_13</strain>
    </source>
</reference>
<dbReference type="Gene3D" id="3.30.70.60">
    <property type="match status" value="1"/>
</dbReference>
<name>A0A0G0MQB7_YANXG</name>
<dbReference type="GO" id="GO:0043107">
    <property type="term" value="P:type IV pilus-dependent motility"/>
    <property type="evidence" value="ECO:0007669"/>
    <property type="project" value="InterPro"/>
</dbReference>
<dbReference type="GO" id="GO:0043683">
    <property type="term" value="P:type IV pilus assembly"/>
    <property type="evidence" value="ECO:0007669"/>
    <property type="project" value="InterPro"/>
</dbReference>
<evidence type="ECO:0000313" key="1">
    <source>
        <dbReference type="EMBL" id="KKR02631.1"/>
    </source>
</evidence>
<dbReference type="EMBL" id="LBWF01000001">
    <property type="protein sequence ID" value="KKR02631.1"/>
    <property type="molecule type" value="Genomic_DNA"/>
</dbReference>
<evidence type="ECO:0000313" key="2">
    <source>
        <dbReference type="Proteomes" id="UP000034845"/>
    </source>
</evidence>
<dbReference type="InterPro" id="IPR007445">
    <property type="entry name" value="PilO"/>
</dbReference>
<gene>
    <name evidence="1" type="ORF">UT29_C0001G0111</name>
</gene>
<dbReference type="InterPro" id="IPR014717">
    <property type="entry name" value="Transl_elong_EF1B/ribsomal_bS6"/>
</dbReference>
<dbReference type="Proteomes" id="UP000034845">
    <property type="component" value="Unassembled WGS sequence"/>
</dbReference>
<sequence length="175" mass="19030">MNKNYTGAGLIAITIVLFWAMAFPTYNRISDLDVAIKEREELLSSRNTIIANIKKLNTEYQKRIPEITKLSAIVPSKKSVAEILSAINDVSAKNGVELFSSSIIGQKTSNADASPFNLLSLDIGLNGTYPGLTNFLRGLEKNLRLVDITSVDAAVGTGTISVLNFTIKGNAYYLK</sequence>
<organism evidence="1 2">
    <name type="scientific">Yanofskybacteria sp. (strain GW2011_GWA1_39_13)</name>
    <dbReference type="NCBI Taxonomy" id="1619019"/>
    <lineage>
        <taxon>Bacteria</taxon>
        <taxon>Candidatus Yanofskyibacteriota</taxon>
    </lineage>
</organism>
<dbReference type="Pfam" id="PF04350">
    <property type="entry name" value="PilO"/>
    <property type="match status" value="1"/>
</dbReference>
<comment type="caution">
    <text evidence="1">The sequence shown here is derived from an EMBL/GenBank/DDBJ whole genome shotgun (WGS) entry which is preliminary data.</text>
</comment>
<dbReference type="AlphaFoldDB" id="A0A0G0MQB7"/>
<evidence type="ECO:0008006" key="3">
    <source>
        <dbReference type="Google" id="ProtNLM"/>
    </source>
</evidence>